<dbReference type="Pfam" id="PF03965">
    <property type="entry name" value="Penicillinase_R"/>
    <property type="match status" value="1"/>
</dbReference>
<dbReference type="EMBL" id="JAJEQN010000002">
    <property type="protein sequence ID" value="MCC2220269.1"/>
    <property type="molecule type" value="Genomic_DNA"/>
</dbReference>
<name>A0AAE3JB29_9FIRM</name>
<gene>
    <name evidence="5" type="ORF">LKD48_01230</name>
</gene>
<keyword evidence="6" id="KW-1185">Reference proteome</keyword>
<organism evidence="5 6">
    <name type="scientific">Anthropogastromicrobium aceti</name>
    <dbReference type="NCBI Taxonomy" id="2981768"/>
    <lineage>
        <taxon>Bacteria</taxon>
        <taxon>Bacillati</taxon>
        <taxon>Bacillota</taxon>
        <taxon>Clostridia</taxon>
        <taxon>Lachnospirales</taxon>
        <taxon>Lachnospiraceae</taxon>
        <taxon>Anthropogastromicrobium</taxon>
    </lineage>
</organism>
<keyword evidence="2" id="KW-0805">Transcription regulation</keyword>
<evidence type="ECO:0000256" key="3">
    <source>
        <dbReference type="ARBA" id="ARBA00023125"/>
    </source>
</evidence>
<sequence length="127" mass="14851">MAKHIVLSDGEWKLMKLLWENYPMTLGDMVEAMQDDTAWSKGTIFTMLRRMNTKGVIRMDDSGRYQQYYPVLQKEEAEQAETRSFLERVYDGSVGMMLSAMAHDRKLSKSEIDELYKIIQEAREEGK</sequence>
<dbReference type="Gene3D" id="1.10.10.10">
    <property type="entry name" value="Winged helix-like DNA-binding domain superfamily/Winged helix DNA-binding domain"/>
    <property type="match status" value="1"/>
</dbReference>
<evidence type="ECO:0000256" key="4">
    <source>
        <dbReference type="ARBA" id="ARBA00023163"/>
    </source>
</evidence>
<dbReference type="PIRSF" id="PIRSF019455">
    <property type="entry name" value="CopR_AtkY"/>
    <property type="match status" value="1"/>
</dbReference>
<evidence type="ECO:0000313" key="5">
    <source>
        <dbReference type="EMBL" id="MCC2220269.1"/>
    </source>
</evidence>
<dbReference type="RefSeq" id="WP_066563762.1">
    <property type="nucleotide sequence ID" value="NZ_JAJEQN010000002.1"/>
</dbReference>
<dbReference type="AlphaFoldDB" id="A0AAE3JB29"/>
<dbReference type="SUPFAM" id="SSF46785">
    <property type="entry name" value="Winged helix' DNA-binding domain"/>
    <property type="match status" value="1"/>
</dbReference>
<dbReference type="InterPro" id="IPR036390">
    <property type="entry name" value="WH_DNA-bd_sf"/>
</dbReference>
<comment type="caution">
    <text evidence="5">The sequence shown here is derived from an EMBL/GenBank/DDBJ whole genome shotgun (WGS) entry which is preliminary data.</text>
</comment>
<dbReference type="Proteomes" id="UP001198200">
    <property type="component" value="Unassembled WGS sequence"/>
</dbReference>
<keyword evidence="4" id="KW-0804">Transcription</keyword>
<reference evidence="5 6" key="1">
    <citation type="submission" date="2021-10" db="EMBL/GenBank/DDBJ databases">
        <title>Anaerobic single-cell dispensing facilitates the cultivation of human gut bacteria.</title>
        <authorList>
            <person name="Afrizal A."/>
        </authorList>
    </citation>
    <scope>NUCLEOTIDE SEQUENCE [LARGE SCALE GENOMIC DNA]</scope>
    <source>
        <strain evidence="5 6">CLA-AA-H224</strain>
    </source>
</reference>
<proteinExistence type="inferred from homology"/>
<keyword evidence="3" id="KW-0238">DNA-binding</keyword>
<dbReference type="GO" id="GO:0003677">
    <property type="term" value="F:DNA binding"/>
    <property type="evidence" value="ECO:0007669"/>
    <property type="project" value="UniProtKB-KW"/>
</dbReference>
<protein>
    <submittedName>
        <fullName evidence="5">BlaI/MecI/CopY family transcriptional regulator</fullName>
    </submittedName>
</protein>
<evidence type="ECO:0000256" key="1">
    <source>
        <dbReference type="ARBA" id="ARBA00011046"/>
    </source>
</evidence>
<dbReference type="InterPro" id="IPR036388">
    <property type="entry name" value="WH-like_DNA-bd_sf"/>
</dbReference>
<evidence type="ECO:0000313" key="6">
    <source>
        <dbReference type="Proteomes" id="UP001198200"/>
    </source>
</evidence>
<dbReference type="GO" id="GO:0045892">
    <property type="term" value="P:negative regulation of DNA-templated transcription"/>
    <property type="evidence" value="ECO:0007669"/>
    <property type="project" value="InterPro"/>
</dbReference>
<evidence type="ECO:0000256" key="2">
    <source>
        <dbReference type="ARBA" id="ARBA00023015"/>
    </source>
</evidence>
<comment type="similarity">
    <text evidence="1">Belongs to the BlaI transcriptional regulatory family.</text>
</comment>
<accession>A0AAE3JB29</accession>
<dbReference type="Gene3D" id="1.10.4040.10">
    <property type="entry name" value="Penicillinase repressor domain"/>
    <property type="match status" value="1"/>
</dbReference>
<dbReference type="InterPro" id="IPR005650">
    <property type="entry name" value="BlaI_family"/>
</dbReference>